<organism evidence="12 13">
    <name type="scientific">Hafnia paralvei</name>
    <dbReference type="NCBI Taxonomy" id="546367"/>
    <lineage>
        <taxon>Bacteria</taxon>
        <taxon>Pseudomonadati</taxon>
        <taxon>Pseudomonadota</taxon>
        <taxon>Gammaproteobacteria</taxon>
        <taxon>Enterobacterales</taxon>
        <taxon>Hafniaceae</taxon>
        <taxon>Hafnia</taxon>
    </lineage>
</organism>
<dbReference type="CDD" id="cd06454">
    <property type="entry name" value="KBL_like"/>
    <property type="match status" value="1"/>
</dbReference>
<comment type="subunit">
    <text evidence="4 9">Homodimer.</text>
</comment>
<reference evidence="12 13" key="1">
    <citation type="submission" date="2017-08" db="EMBL/GenBank/DDBJ databases">
        <title>Draft Genome Sequence of Hafnia alvei CITHA-6 Isolated from Raw Bovine Milk.</title>
        <authorList>
            <person name="Culligan E.P."/>
            <person name="Mcsweeney A."/>
            <person name="O'Doherty C."/>
            <person name="Gleeson E."/>
            <person name="O'Riordan D."/>
            <person name="Sleator R.D."/>
        </authorList>
    </citation>
    <scope>NUCLEOTIDE SEQUENCE [LARGE SCALE GENOMIC DNA]</scope>
    <source>
        <strain evidence="12 13">CITHA-6</strain>
    </source>
</reference>
<dbReference type="HAMAP" id="MF_01693">
    <property type="entry name" value="BioF_aminotrans_2"/>
    <property type="match status" value="1"/>
</dbReference>
<evidence type="ECO:0000259" key="11">
    <source>
        <dbReference type="Pfam" id="PF00155"/>
    </source>
</evidence>
<dbReference type="PANTHER" id="PTHR13693">
    <property type="entry name" value="CLASS II AMINOTRANSFERASE/8-AMINO-7-OXONONANOATE SYNTHASE"/>
    <property type="match status" value="1"/>
</dbReference>
<keyword evidence="6 9" id="KW-0093">Biotin biosynthesis</keyword>
<dbReference type="GO" id="GO:0009102">
    <property type="term" value="P:biotin biosynthetic process"/>
    <property type="evidence" value="ECO:0007669"/>
    <property type="project" value="UniProtKB-UniRule"/>
</dbReference>
<evidence type="ECO:0000313" key="12">
    <source>
        <dbReference type="EMBL" id="PAV98858.1"/>
    </source>
</evidence>
<dbReference type="NCBIfam" id="TIGR00858">
    <property type="entry name" value="bioF"/>
    <property type="match status" value="1"/>
</dbReference>
<evidence type="ECO:0000256" key="4">
    <source>
        <dbReference type="ARBA" id="ARBA00011738"/>
    </source>
</evidence>
<evidence type="ECO:0000313" key="13">
    <source>
        <dbReference type="Proteomes" id="UP000218796"/>
    </source>
</evidence>
<dbReference type="AlphaFoldDB" id="A0A2A2MIU7"/>
<dbReference type="UniPathway" id="UPA00078"/>
<feature type="binding site" evidence="9">
    <location>
        <position position="233"/>
    </location>
    <ligand>
        <name>pyridoxal 5'-phosphate</name>
        <dbReference type="ChEBI" id="CHEBI:597326"/>
    </ligand>
</feature>
<feature type="binding site" evidence="9">
    <location>
        <position position="179"/>
    </location>
    <ligand>
        <name>pyridoxal 5'-phosphate</name>
        <dbReference type="ChEBI" id="CHEBI:597326"/>
    </ligand>
</feature>
<comment type="function">
    <text evidence="9">Catalyzes the decarboxylative condensation of pimeloyl-[acyl-carrier protein] and L-alanine to produce 8-amino-7-oxononanoate (AON), [acyl-carrier protein], and carbon dioxide.</text>
</comment>
<keyword evidence="7 9" id="KW-0663">Pyridoxal phosphate</keyword>
<dbReference type="InterPro" id="IPR004723">
    <property type="entry name" value="AONS_Archaea/Proteobacteria"/>
</dbReference>
<feature type="binding site" evidence="9">
    <location>
        <position position="133"/>
    </location>
    <ligand>
        <name>substrate</name>
    </ligand>
</feature>
<comment type="pathway">
    <text evidence="2 9">Cofactor biosynthesis; biotin biosynthesis.</text>
</comment>
<dbReference type="PANTHER" id="PTHR13693:SF100">
    <property type="entry name" value="8-AMINO-7-OXONONANOATE SYNTHASE"/>
    <property type="match status" value="1"/>
</dbReference>
<feature type="binding site" evidence="9">
    <location>
        <position position="207"/>
    </location>
    <ligand>
        <name>pyridoxal 5'-phosphate</name>
        <dbReference type="ChEBI" id="CHEBI:597326"/>
    </ligand>
</feature>
<feature type="binding site" evidence="9">
    <location>
        <begin position="108"/>
        <end position="109"/>
    </location>
    <ligand>
        <name>pyridoxal 5'-phosphate</name>
        <dbReference type="ChEBI" id="CHEBI:597326"/>
    </ligand>
</feature>
<dbReference type="EMBL" id="NQMS01000001">
    <property type="protein sequence ID" value="PAV98858.1"/>
    <property type="molecule type" value="Genomic_DNA"/>
</dbReference>
<accession>A0A2A2MIU7</accession>
<protein>
    <recommendedName>
        <fullName evidence="9">8-amino-7-oxononanoate synthase</fullName>
        <shortName evidence="9">AONS</shortName>
        <ecNumber evidence="9">2.3.1.47</ecNumber>
    </recommendedName>
    <alternativeName>
        <fullName evidence="9">7-keto-8-amino-pelargonic acid synthase</fullName>
        <shortName evidence="9">7-KAP synthase</shortName>
        <shortName evidence="9">KAPA synthase</shortName>
    </alternativeName>
    <alternativeName>
        <fullName evidence="9">8-amino-7-ketopelargonate synthase</fullName>
    </alternativeName>
</protein>
<dbReference type="RefSeq" id="WP_039187416.1">
    <property type="nucleotide sequence ID" value="NZ_CATYOV010000033.1"/>
</dbReference>
<gene>
    <name evidence="9 12" type="primary">bioF</name>
    <name evidence="12" type="ORF">CJD50_01795</name>
</gene>
<feature type="binding site" evidence="9">
    <location>
        <position position="350"/>
    </location>
    <ligand>
        <name>substrate</name>
    </ligand>
</feature>
<dbReference type="InterPro" id="IPR001917">
    <property type="entry name" value="Aminotrans_II_pyridoxalP_BS"/>
</dbReference>
<comment type="caution">
    <text evidence="12">The sequence shown here is derived from an EMBL/GenBank/DDBJ whole genome shotgun (WGS) entry which is preliminary data.</text>
</comment>
<evidence type="ECO:0000256" key="6">
    <source>
        <dbReference type="ARBA" id="ARBA00022756"/>
    </source>
</evidence>
<feature type="modified residue" description="N6-(pyridoxal phosphate)lysine" evidence="9 10">
    <location>
        <position position="236"/>
    </location>
</feature>
<dbReference type="GO" id="GO:0008710">
    <property type="term" value="F:8-amino-7-oxononanoate synthase activity"/>
    <property type="evidence" value="ECO:0007669"/>
    <property type="project" value="UniProtKB-UniRule"/>
</dbReference>
<dbReference type="InterPro" id="IPR015421">
    <property type="entry name" value="PyrdxlP-dep_Trfase_major"/>
</dbReference>
<dbReference type="InterPro" id="IPR015422">
    <property type="entry name" value="PyrdxlP-dep_Trfase_small"/>
</dbReference>
<keyword evidence="5 9" id="KW-0808">Transferase</keyword>
<evidence type="ECO:0000256" key="9">
    <source>
        <dbReference type="HAMAP-Rule" id="MF_01693"/>
    </source>
</evidence>
<dbReference type="InterPro" id="IPR004839">
    <property type="entry name" value="Aminotransferase_I/II_large"/>
</dbReference>
<keyword evidence="13" id="KW-1185">Reference proteome</keyword>
<sequence length="384" mass="41790">MSFQQRIDQRLSERRSAGAYRSRTISENGSGREISVNGRQYLNFSSNDYLGLSRDTAVIRAWQEGADRYGIGSAGSGHVTGFTSAHAQLEQELAEWLGYPRALMFISGYAANQAVIAALMQKGDFIFADKLSHASLMEASMQSDATLRRFQHNQPDSLEKLLSKSDGGQALVVTEGVFSMDGDSAPLSALAEKSRQSGAWLMVDDAHGVGVCGEQGRGTSDQQRIKPDLLVVTFGKAFGLSGAAVLCSESVAEYFIQFARHLIYSTSMPPAQACALRVALQQVRKGDDLREQLQHNVQLFRRGLADTRLQLMASDSAIQPVIIGENQAALDLAQNLRDQGIWASAIRPPTVPPGTARLRITLSAAHQEQDIQRLLEGFYAAINA</sequence>
<proteinExistence type="inferred from homology"/>
<evidence type="ECO:0000256" key="10">
    <source>
        <dbReference type="PIRSR" id="PIRSR604723-51"/>
    </source>
</evidence>
<dbReference type="GO" id="GO:0030170">
    <property type="term" value="F:pyridoxal phosphate binding"/>
    <property type="evidence" value="ECO:0007669"/>
    <property type="project" value="UniProtKB-UniRule"/>
</dbReference>
<evidence type="ECO:0000256" key="1">
    <source>
        <dbReference type="ARBA" id="ARBA00001933"/>
    </source>
</evidence>
<dbReference type="EC" id="2.3.1.47" evidence="9"/>
<dbReference type="PROSITE" id="PS00599">
    <property type="entry name" value="AA_TRANSFER_CLASS_2"/>
    <property type="match status" value="1"/>
</dbReference>
<evidence type="ECO:0000256" key="8">
    <source>
        <dbReference type="ARBA" id="ARBA00047715"/>
    </source>
</evidence>
<dbReference type="Proteomes" id="UP000218796">
    <property type="component" value="Unassembled WGS sequence"/>
</dbReference>
<dbReference type="InterPro" id="IPR022834">
    <property type="entry name" value="AONS_Proteobacteria"/>
</dbReference>
<feature type="domain" description="Aminotransferase class I/classII large" evidence="11">
    <location>
        <begin position="40"/>
        <end position="376"/>
    </location>
</feature>
<dbReference type="OrthoDB" id="9807157at2"/>
<evidence type="ECO:0000256" key="7">
    <source>
        <dbReference type="ARBA" id="ARBA00022898"/>
    </source>
</evidence>
<dbReference type="SUPFAM" id="SSF53383">
    <property type="entry name" value="PLP-dependent transferases"/>
    <property type="match status" value="1"/>
</dbReference>
<dbReference type="Gene3D" id="3.40.640.10">
    <property type="entry name" value="Type I PLP-dependent aspartate aminotransferase-like (Major domain)"/>
    <property type="match status" value="1"/>
</dbReference>
<evidence type="ECO:0000256" key="5">
    <source>
        <dbReference type="ARBA" id="ARBA00022679"/>
    </source>
</evidence>
<feature type="binding site" evidence="9">
    <location>
        <position position="21"/>
    </location>
    <ligand>
        <name>substrate</name>
    </ligand>
</feature>
<dbReference type="Gene3D" id="3.90.1150.10">
    <property type="entry name" value="Aspartate Aminotransferase, domain 1"/>
    <property type="match status" value="1"/>
</dbReference>
<comment type="cofactor">
    <cofactor evidence="1 9 10">
        <name>pyridoxal 5'-phosphate</name>
        <dbReference type="ChEBI" id="CHEBI:597326"/>
    </cofactor>
</comment>
<dbReference type="Pfam" id="PF00155">
    <property type="entry name" value="Aminotran_1_2"/>
    <property type="match status" value="1"/>
</dbReference>
<comment type="catalytic activity">
    <reaction evidence="8 9">
        <text>6-carboxyhexanoyl-[ACP] + L-alanine + H(+) = (8S)-8-amino-7-oxononanoate + holo-[ACP] + CO2</text>
        <dbReference type="Rhea" id="RHEA:42288"/>
        <dbReference type="Rhea" id="RHEA-COMP:9685"/>
        <dbReference type="Rhea" id="RHEA-COMP:9955"/>
        <dbReference type="ChEBI" id="CHEBI:15378"/>
        <dbReference type="ChEBI" id="CHEBI:16526"/>
        <dbReference type="ChEBI" id="CHEBI:57972"/>
        <dbReference type="ChEBI" id="CHEBI:64479"/>
        <dbReference type="ChEBI" id="CHEBI:78846"/>
        <dbReference type="ChEBI" id="CHEBI:149468"/>
        <dbReference type="EC" id="2.3.1.47"/>
    </reaction>
</comment>
<name>A0A2A2MIU7_9GAMM</name>
<dbReference type="InterPro" id="IPR015424">
    <property type="entry name" value="PyrdxlP-dep_Trfase"/>
</dbReference>
<evidence type="ECO:0000256" key="3">
    <source>
        <dbReference type="ARBA" id="ARBA00010008"/>
    </source>
</evidence>
<dbReference type="InterPro" id="IPR050087">
    <property type="entry name" value="AON_synthase_class-II"/>
</dbReference>
<comment type="similarity">
    <text evidence="3 9">Belongs to the class-II pyridoxal-phosphate-dependent aminotransferase family. BioF subfamily.</text>
</comment>
<evidence type="ECO:0000256" key="2">
    <source>
        <dbReference type="ARBA" id="ARBA00004746"/>
    </source>
</evidence>